<dbReference type="EMBL" id="QEAM01000049">
    <property type="protein sequence ID" value="TPX48575.1"/>
    <property type="molecule type" value="Genomic_DNA"/>
</dbReference>
<dbReference type="AlphaFoldDB" id="A0A507DB49"/>
<keyword evidence="2" id="KW-0378">Hydrolase</keyword>
<evidence type="ECO:0000313" key="5">
    <source>
        <dbReference type="EMBL" id="TPX48575.1"/>
    </source>
</evidence>
<dbReference type="SUPFAM" id="SSF102462">
    <property type="entry name" value="Peptidyl-tRNA hydrolase II"/>
    <property type="match status" value="1"/>
</dbReference>
<name>A0A507DB49_9FUNG</name>
<accession>A0A507DB49</accession>
<dbReference type="Gene3D" id="3.40.1490.10">
    <property type="entry name" value="Bit1"/>
    <property type="match status" value="2"/>
</dbReference>
<comment type="caution">
    <text evidence="5">The sequence shown here is derived from an EMBL/GenBank/DDBJ whole genome shotgun (WGS) entry which is preliminary data.</text>
</comment>
<dbReference type="EC" id="3.1.1.29" evidence="1"/>
<comment type="similarity">
    <text evidence="3">Belongs to the PTH2 family.</text>
</comment>
<proteinExistence type="inferred from homology"/>
<gene>
    <name evidence="5" type="ORF">SeLEV6574_g01961</name>
</gene>
<sequence length="179" mass="19093">MAKSGRQSYFSATLARSPSLQIAASLMLGAAIGRFLTLRALSTHSQAGPNMMEARTQCNCPPNNTCIKVSSDSPITLSLHPEPSNIKKAQPPHSSDSDSAEAVYYKMVFVVRKDLGMGPGKVIAQGATKVVLRVGSEEELMSLYEKVERLGITSTVIEDAGHTQVHCGSKTVLGLGPDY</sequence>
<evidence type="ECO:0000313" key="6">
    <source>
        <dbReference type="Proteomes" id="UP000320475"/>
    </source>
</evidence>
<dbReference type="Pfam" id="PF01981">
    <property type="entry name" value="PTH2"/>
    <property type="match status" value="1"/>
</dbReference>
<organism evidence="5 6">
    <name type="scientific">Synchytrium endobioticum</name>
    <dbReference type="NCBI Taxonomy" id="286115"/>
    <lineage>
        <taxon>Eukaryota</taxon>
        <taxon>Fungi</taxon>
        <taxon>Fungi incertae sedis</taxon>
        <taxon>Chytridiomycota</taxon>
        <taxon>Chytridiomycota incertae sedis</taxon>
        <taxon>Chytridiomycetes</taxon>
        <taxon>Synchytriales</taxon>
        <taxon>Synchytriaceae</taxon>
        <taxon>Synchytrium</taxon>
    </lineage>
</organism>
<dbReference type="GO" id="GO:0005829">
    <property type="term" value="C:cytosol"/>
    <property type="evidence" value="ECO:0007669"/>
    <property type="project" value="TreeGrafter"/>
</dbReference>
<evidence type="ECO:0000256" key="4">
    <source>
        <dbReference type="ARBA" id="ARBA00048707"/>
    </source>
</evidence>
<evidence type="ECO:0000256" key="3">
    <source>
        <dbReference type="ARBA" id="ARBA00038050"/>
    </source>
</evidence>
<dbReference type="VEuPathDB" id="FungiDB:SeMB42_g04490"/>
<dbReference type="OrthoDB" id="1733656at2759"/>
<reference evidence="5 6" key="1">
    <citation type="journal article" date="2019" name="Sci. Rep.">
        <title>Comparative genomics of chytrid fungi reveal insights into the obligate biotrophic and pathogenic lifestyle of Synchytrium endobioticum.</title>
        <authorList>
            <person name="van de Vossenberg B.T.L.H."/>
            <person name="Warris S."/>
            <person name="Nguyen H.D.T."/>
            <person name="van Gent-Pelzer M.P.E."/>
            <person name="Joly D.L."/>
            <person name="van de Geest H.C."/>
            <person name="Bonants P.J.M."/>
            <person name="Smith D.S."/>
            <person name="Levesque C.A."/>
            <person name="van der Lee T.A.J."/>
        </authorList>
    </citation>
    <scope>NUCLEOTIDE SEQUENCE [LARGE SCALE GENOMIC DNA]</scope>
    <source>
        <strain evidence="5 6">LEV6574</strain>
    </source>
</reference>
<dbReference type="GO" id="GO:0004045">
    <property type="term" value="F:peptidyl-tRNA hydrolase activity"/>
    <property type="evidence" value="ECO:0007669"/>
    <property type="project" value="UniProtKB-EC"/>
</dbReference>
<dbReference type="InterPro" id="IPR023476">
    <property type="entry name" value="Pep_tRNA_hydro_II_dom_sf"/>
</dbReference>
<comment type="catalytic activity">
    <reaction evidence="4">
        <text>an N-acyl-L-alpha-aminoacyl-tRNA + H2O = an N-acyl-L-amino acid + a tRNA + H(+)</text>
        <dbReference type="Rhea" id="RHEA:54448"/>
        <dbReference type="Rhea" id="RHEA-COMP:10123"/>
        <dbReference type="Rhea" id="RHEA-COMP:13883"/>
        <dbReference type="ChEBI" id="CHEBI:15377"/>
        <dbReference type="ChEBI" id="CHEBI:15378"/>
        <dbReference type="ChEBI" id="CHEBI:59874"/>
        <dbReference type="ChEBI" id="CHEBI:78442"/>
        <dbReference type="ChEBI" id="CHEBI:138191"/>
        <dbReference type="EC" id="3.1.1.29"/>
    </reaction>
</comment>
<protein>
    <recommendedName>
        <fullName evidence="1">peptidyl-tRNA hydrolase</fullName>
        <ecNumber evidence="1">3.1.1.29</ecNumber>
    </recommendedName>
</protein>
<evidence type="ECO:0000256" key="1">
    <source>
        <dbReference type="ARBA" id="ARBA00013260"/>
    </source>
</evidence>
<evidence type="ECO:0000256" key="2">
    <source>
        <dbReference type="ARBA" id="ARBA00022801"/>
    </source>
</evidence>
<dbReference type="Proteomes" id="UP000320475">
    <property type="component" value="Unassembled WGS sequence"/>
</dbReference>
<dbReference type="PANTHER" id="PTHR12649:SF11">
    <property type="entry name" value="PEPTIDYL-TRNA HYDROLASE 2, MITOCHONDRIAL"/>
    <property type="match status" value="1"/>
</dbReference>
<dbReference type="PANTHER" id="PTHR12649">
    <property type="entry name" value="PEPTIDYL-TRNA HYDROLASE 2"/>
    <property type="match status" value="1"/>
</dbReference>
<dbReference type="InterPro" id="IPR002833">
    <property type="entry name" value="PTH2"/>
</dbReference>